<evidence type="ECO:0000313" key="2">
    <source>
        <dbReference type="EMBL" id="MXV50661.1"/>
    </source>
</evidence>
<feature type="domain" description="DUF2383" evidence="1">
    <location>
        <begin position="4"/>
        <end position="114"/>
    </location>
</feature>
<proteinExistence type="predicted"/>
<organism evidence="2 3">
    <name type="scientific">Hufsiella arboris</name>
    <dbReference type="NCBI Taxonomy" id="2695275"/>
    <lineage>
        <taxon>Bacteria</taxon>
        <taxon>Pseudomonadati</taxon>
        <taxon>Bacteroidota</taxon>
        <taxon>Sphingobacteriia</taxon>
        <taxon>Sphingobacteriales</taxon>
        <taxon>Sphingobacteriaceae</taxon>
        <taxon>Hufsiella</taxon>
    </lineage>
</organism>
<keyword evidence="3" id="KW-1185">Reference proteome</keyword>
<evidence type="ECO:0000259" key="1">
    <source>
        <dbReference type="Pfam" id="PF09537"/>
    </source>
</evidence>
<dbReference type="Gene3D" id="1.20.1260.10">
    <property type="match status" value="1"/>
</dbReference>
<dbReference type="InterPro" id="IPR019052">
    <property type="entry name" value="DUF2383"/>
</dbReference>
<accession>A0A7K1Y8G3</accession>
<sequence length="151" mass="17307">MEHYIKQLQHLYSIAEDGKQGYLRAAEKTESNELKELFKQFSNEREAIANDIAVKISRYGGSVQSDENGGPLGIIHRNWLNIKTAFTSNNDQVILETCKNGDLAALDAYDDALQGDLLYTSLKKFLTEHRLIIREAFDKIDQLYFKTFKET</sequence>
<dbReference type="Proteomes" id="UP000466586">
    <property type="component" value="Unassembled WGS sequence"/>
</dbReference>
<name>A0A7K1Y8G3_9SPHI</name>
<dbReference type="EMBL" id="WVHT01000002">
    <property type="protein sequence ID" value="MXV50661.1"/>
    <property type="molecule type" value="Genomic_DNA"/>
</dbReference>
<gene>
    <name evidence="2" type="ORF">GS399_06720</name>
</gene>
<dbReference type="InterPro" id="IPR011971">
    <property type="entry name" value="CHP02284"/>
</dbReference>
<dbReference type="AlphaFoldDB" id="A0A7K1Y8G3"/>
<dbReference type="RefSeq" id="WP_160843820.1">
    <property type="nucleotide sequence ID" value="NZ_WVHT01000002.1"/>
</dbReference>
<dbReference type="InterPro" id="IPR012347">
    <property type="entry name" value="Ferritin-like"/>
</dbReference>
<dbReference type="Pfam" id="PF09537">
    <property type="entry name" value="DUF2383"/>
    <property type="match status" value="1"/>
</dbReference>
<evidence type="ECO:0000313" key="3">
    <source>
        <dbReference type="Proteomes" id="UP000466586"/>
    </source>
</evidence>
<protein>
    <submittedName>
        <fullName evidence="2">PA2169 family four-helix-bundle protein</fullName>
    </submittedName>
</protein>
<dbReference type="NCBIfam" id="TIGR02284">
    <property type="entry name" value="PA2169 family four-helix-bundle protein"/>
    <property type="match status" value="1"/>
</dbReference>
<reference evidence="2 3" key="1">
    <citation type="submission" date="2019-11" db="EMBL/GenBank/DDBJ databases">
        <title>Pedobacter sp. HMF7647 Genome sequencing and assembly.</title>
        <authorList>
            <person name="Kang H."/>
            <person name="Kim H."/>
            <person name="Joh K."/>
        </authorList>
    </citation>
    <scope>NUCLEOTIDE SEQUENCE [LARGE SCALE GENOMIC DNA]</scope>
    <source>
        <strain evidence="2 3">HMF7647</strain>
    </source>
</reference>
<comment type="caution">
    <text evidence="2">The sequence shown here is derived from an EMBL/GenBank/DDBJ whole genome shotgun (WGS) entry which is preliminary data.</text>
</comment>